<dbReference type="RefSeq" id="WP_154238154.1">
    <property type="nucleotide sequence ID" value="NZ_CALJPI010000121.1"/>
</dbReference>
<evidence type="ECO:0000313" key="2">
    <source>
        <dbReference type="EMBL" id="MSC32200.1"/>
    </source>
</evidence>
<reference evidence="3 4" key="1">
    <citation type="journal article" date="2019" name="Nat. Med.">
        <title>A library of human gut bacterial isolates paired with longitudinal multiomics data enables mechanistic microbiome research.</title>
        <authorList>
            <person name="Poyet M."/>
            <person name="Groussin M."/>
            <person name="Gibbons S.M."/>
            <person name="Avila-Pacheco J."/>
            <person name="Jiang X."/>
            <person name="Kearney S.M."/>
            <person name="Perrotta A.R."/>
            <person name="Berdy B."/>
            <person name="Zhao S."/>
            <person name="Lieberman T.D."/>
            <person name="Swanson P.K."/>
            <person name="Smith M."/>
            <person name="Roesemann S."/>
            <person name="Alexander J.E."/>
            <person name="Rich S.A."/>
            <person name="Livny J."/>
            <person name="Vlamakis H."/>
            <person name="Clish C."/>
            <person name="Bullock K."/>
            <person name="Deik A."/>
            <person name="Scott J."/>
            <person name="Pierce K.A."/>
            <person name="Xavier R.J."/>
            <person name="Alm E.J."/>
        </authorList>
    </citation>
    <scope>NUCLEOTIDE SEQUENCE [LARGE SCALE GENOMIC DNA]</scope>
    <source>
        <strain evidence="1 3">BIOML-A4</strain>
        <strain evidence="2 4">BIOML-A5</strain>
    </source>
</reference>
<protein>
    <submittedName>
        <fullName evidence="1">Uncharacterized protein</fullName>
    </submittedName>
</protein>
<comment type="caution">
    <text evidence="1">The sequence shown here is derived from an EMBL/GenBank/DDBJ whole genome shotgun (WGS) entry which is preliminary data.</text>
</comment>
<proteinExistence type="predicted"/>
<evidence type="ECO:0000313" key="4">
    <source>
        <dbReference type="Proteomes" id="UP000480929"/>
    </source>
</evidence>
<dbReference type="Proteomes" id="UP000433575">
    <property type="component" value="Unassembled WGS sequence"/>
</dbReference>
<dbReference type="Proteomes" id="UP000480929">
    <property type="component" value="Unassembled WGS sequence"/>
</dbReference>
<dbReference type="AlphaFoldDB" id="A0A6N7S432"/>
<evidence type="ECO:0000313" key="1">
    <source>
        <dbReference type="EMBL" id="MSA88653.1"/>
    </source>
</evidence>
<dbReference type="EMBL" id="WKPI01000003">
    <property type="protein sequence ID" value="MSC32200.1"/>
    <property type="molecule type" value="Genomic_DNA"/>
</dbReference>
<sequence length="269" mass="30604">MRWEWLTENEYSQRAAGGRLRDPRFLDPAFPVQFRRCFKAQIEGQEVIGVVCKSGKQMILGGIPNESPLTLQRSLRFFNRLMWLWGCQSGVIGSQSGLPALPLSAPEDQPWEIRSLGNIKKSGRCREGACRIEWVKENPGVGIMKCQIDPQTLIQRLESQIMTVQEKDVVRRGKAIAQIHHWHQLAEKLGPRIDAGGLRFVCVQNQAWITASLSSAHSVDPQYLRMQLVKKLMEMGITLQPEPVTVWAQWQRRLFMPIKQKGDQGHLAG</sequence>
<name>A0A6N7S432_9FIRM</name>
<keyword evidence="4" id="KW-1185">Reference proteome</keyword>
<accession>A0A6N7S432</accession>
<dbReference type="EMBL" id="WKPJ01000004">
    <property type="protein sequence ID" value="MSA88653.1"/>
    <property type="molecule type" value="Genomic_DNA"/>
</dbReference>
<evidence type="ECO:0000313" key="3">
    <source>
        <dbReference type="Proteomes" id="UP000433575"/>
    </source>
</evidence>
<gene>
    <name evidence="2" type="ORF">GKD88_03600</name>
    <name evidence="1" type="ORF">GKE08_04870</name>
</gene>
<dbReference type="OrthoDB" id="1655323at2"/>
<organism evidence="1 3">
    <name type="scientific">Holdemania massiliensis</name>
    <dbReference type="NCBI Taxonomy" id="1468449"/>
    <lineage>
        <taxon>Bacteria</taxon>
        <taxon>Bacillati</taxon>
        <taxon>Bacillota</taxon>
        <taxon>Erysipelotrichia</taxon>
        <taxon>Erysipelotrichales</taxon>
        <taxon>Erysipelotrichaceae</taxon>
        <taxon>Holdemania</taxon>
    </lineage>
</organism>